<evidence type="ECO:0000256" key="1">
    <source>
        <dbReference type="SAM" id="Phobius"/>
    </source>
</evidence>
<organism evidence="2 3">
    <name type="scientific">Vreelandella sulfidaeris</name>
    <dbReference type="NCBI Taxonomy" id="115553"/>
    <lineage>
        <taxon>Bacteria</taxon>
        <taxon>Pseudomonadati</taxon>
        <taxon>Pseudomonadota</taxon>
        <taxon>Gammaproteobacteria</taxon>
        <taxon>Oceanospirillales</taxon>
        <taxon>Halomonadaceae</taxon>
        <taxon>Vreelandella</taxon>
    </lineage>
</organism>
<keyword evidence="1" id="KW-0812">Transmembrane</keyword>
<keyword evidence="1" id="KW-0472">Membrane</keyword>
<dbReference type="EMBL" id="AP019514">
    <property type="protein sequence ID" value="BBI65307.1"/>
    <property type="molecule type" value="Genomic_DNA"/>
</dbReference>
<dbReference type="AlphaFoldDB" id="A0A455UHT6"/>
<sequence>MQNSTASSSQGLARNPRLAEFVLALGGFGIGTSEFVIMG</sequence>
<reference evidence="2 3" key="1">
    <citation type="journal article" date="2019" name="Microbiol. Resour. Announc.">
        <title>Complete Genome Sequence of Halomonas sulfidaeris Strain Esulfide1 Isolated from a Metal Sulfide Rock at a Depth of 2,200 Meters, Obtained Using Nanopore Sequencing.</title>
        <authorList>
            <person name="Saito M."/>
            <person name="Nishigata A."/>
            <person name="Galipon J."/>
            <person name="Arakawa K."/>
        </authorList>
    </citation>
    <scope>NUCLEOTIDE SEQUENCE [LARGE SCALE GENOMIC DNA]</scope>
    <source>
        <strain evidence="2 3">ATCC BAA-803</strain>
    </source>
</reference>
<name>A0A455UHT6_9GAMM</name>
<gene>
    <name evidence="2" type="ORF">HSBAA_66130</name>
</gene>
<dbReference type="KEGG" id="hsr:HSBAA_66130"/>
<feature type="transmembrane region" description="Helical" evidence="1">
    <location>
        <begin position="21"/>
        <end position="38"/>
    </location>
</feature>
<accession>A0A455UHT6</accession>
<evidence type="ECO:0000313" key="3">
    <source>
        <dbReference type="Proteomes" id="UP000320231"/>
    </source>
</evidence>
<proteinExistence type="predicted"/>
<protein>
    <submittedName>
        <fullName evidence="2">Uncharacterized protein</fullName>
    </submittedName>
</protein>
<dbReference type="Proteomes" id="UP000320231">
    <property type="component" value="Chromosome"/>
</dbReference>
<keyword evidence="1" id="KW-1133">Transmembrane helix</keyword>
<evidence type="ECO:0000313" key="2">
    <source>
        <dbReference type="EMBL" id="BBI65307.1"/>
    </source>
</evidence>